<dbReference type="SUPFAM" id="SSF51905">
    <property type="entry name" value="FAD/NAD(P)-binding domain"/>
    <property type="match status" value="1"/>
</dbReference>
<keyword evidence="4" id="KW-0521">NADP</keyword>
<dbReference type="Gene3D" id="3.30.390.30">
    <property type="match status" value="1"/>
</dbReference>
<dbReference type="GO" id="GO:0016668">
    <property type="term" value="F:oxidoreductase activity, acting on a sulfur group of donors, NAD(P) as acceptor"/>
    <property type="evidence" value="ECO:0007669"/>
    <property type="project" value="InterPro"/>
</dbReference>
<dbReference type="Gene3D" id="3.50.50.60">
    <property type="entry name" value="FAD/NAD(P)-binding domain"/>
    <property type="match status" value="2"/>
</dbReference>
<keyword evidence="2 10" id="KW-0285">Flavoprotein</keyword>
<dbReference type="InterPro" id="IPR023753">
    <property type="entry name" value="FAD/NAD-binding_dom"/>
</dbReference>
<keyword evidence="8" id="KW-0520">NAD</keyword>
<feature type="binding site" evidence="8">
    <location>
        <position position="51"/>
    </location>
    <ligand>
        <name>FAD</name>
        <dbReference type="ChEBI" id="CHEBI:57692"/>
    </ligand>
</feature>
<dbReference type="PANTHER" id="PTHR43014">
    <property type="entry name" value="MERCURIC REDUCTASE"/>
    <property type="match status" value="1"/>
</dbReference>
<evidence type="ECO:0000256" key="8">
    <source>
        <dbReference type="PIRSR" id="PIRSR000350-3"/>
    </source>
</evidence>
<keyword evidence="3 8" id="KW-0274">FAD</keyword>
<keyword evidence="7 10" id="KW-0676">Redox-active center</keyword>
<name>A0AAU9EAJ4_9FIRM</name>
<dbReference type="SUPFAM" id="SSF55424">
    <property type="entry name" value="FAD/NAD-linked reductases, dimerisation (C-terminal) domain"/>
    <property type="match status" value="1"/>
</dbReference>
<keyword evidence="6" id="KW-1015">Disulfide bond</keyword>
<comment type="similarity">
    <text evidence="1 10">Belongs to the class-I pyridine nucleotide-disulfide oxidoreductase family.</text>
</comment>
<evidence type="ECO:0000256" key="2">
    <source>
        <dbReference type="ARBA" id="ARBA00022630"/>
    </source>
</evidence>
<keyword evidence="8" id="KW-0547">Nucleotide-binding</keyword>
<feature type="disulfide bond" description="Redox-active" evidence="9">
    <location>
        <begin position="42"/>
        <end position="47"/>
    </location>
</feature>
<dbReference type="InterPro" id="IPR016156">
    <property type="entry name" value="FAD/NAD-linked_Rdtase_dimer_sf"/>
</dbReference>
<dbReference type="InterPro" id="IPR001100">
    <property type="entry name" value="Pyr_nuc-diS_OxRdtase"/>
</dbReference>
<dbReference type="EMBL" id="AP028654">
    <property type="protein sequence ID" value="BEP29812.1"/>
    <property type="molecule type" value="Genomic_DNA"/>
</dbReference>
<evidence type="ECO:0000256" key="5">
    <source>
        <dbReference type="ARBA" id="ARBA00023002"/>
    </source>
</evidence>
<evidence type="ECO:0000256" key="10">
    <source>
        <dbReference type="RuleBase" id="RU003691"/>
    </source>
</evidence>
<dbReference type="InterPro" id="IPR036188">
    <property type="entry name" value="FAD/NAD-bd_sf"/>
</dbReference>
<reference evidence="13 14" key="1">
    <citation type="submission" date="2023-08" db="EMBL/GenBank/DDBJ databases">
        <title>Helicovermis profunda gen. nov., sp. nov., a novel mesophilic, fermentative bacterium within the Bacillota from a deep-sea hydrothermal vent chimney.</title>
        <authorList>
            <person name="Miyazaki U."/>
            <person name="Mizutani D."/>
            <person name="Hashimoto Y."/>
            <person name="Tame A."/>
            <person name="Sawayama S."/>
            <person name="Miyazaki J."/>
            <person name="Takai K."/>
            <person name="Nakagawa S."/>
        </authorList>
    </citation>
    <scope>NUCLEOTIDE SEQUENCE [LARGE SCALE GENOMIC DNA]</scope>
    <source>
        <strain evidence="13 14">S502</strain>
    </source>
</reference>
<evidence type="ECO:0000256" key="3">
    <source>
        <dbReference type="ARBA" id="ARBA00022827"/>
    </source>
</evidence>
<dbReference type="GO" id="GO:0003955">
    <property type="term" value="F:NAD(P)H dehydrogenase (quinone) activity"/>
    <property type="evidence" value="ECO:0007669"/>
    <property type="project" value="TreeGrafter"/>
</dbReference>
<evidence type="ECO:0000313" key="13">
    <source>
        <dbReference type="EMBL" id="BEP29812.1"/>
    </source>
</evidence>
<proteinExistence type="inferred from homology"/>
<evidence type="ECO:0008006" key="15">
    <source>
        <dbReference type="Google" id="ProtNLM"/>
    </source>
</evidence>
<dbReference type="PRINTS" id="PR00411">
    <property type="entry name" value="PNDRDTASEI"/>
</dbReference>
<keyword evidence="5 10" id="KW-0560">Oxidoreductase</keyword>
<accession>A0AAU9EAJ4</accession>
<feature type="binding site" evidence="8">
    <location>
        <begin position="139"/>
        <end position="141"/>
    </location>
    <ligand>
        <name>FAD</name>
        <dbReference type="ChEBI" id="CHEBI:57692"/>
    </ligand>
</feature>
<evidence type="ECO:0000256" key="1">
    <source>
        <dbReference type="ARBA" id="ARBA00007532"/>
    </source>
</evidence>
<gene>
    <name evidence="13" type="ORF">HLPR_21430</name>
</gene>
<keyword evidence="14" id="KW-1185">Reference proteome</keyword>
<dbReference type="Pfam" id="PF02852">
    <property type="entry name" value="Pyr_redox_dim"/>
    <property type="match status" value="1"/>
</dbReference>
<dbReference type="Pfam" id="PF07992">
    <property type="entry name" value="Pyr_redox_2"/>
    <property type="match status" value="1"/>
</dbReference>
<feature type="domain" description="Pyridine nucleotide-disulphide oxidoreductase dimerisation" evidence="11">
    <location>
        <begin position="342"/>
        <end position="448"/>
    </location>
</feature>
<dbReference type="PRINTS" id="PR00368">
    <property type="entry name" value="FADPNR"/>
</dbReference>
<dbReference type="FunFam" id="3.30.390.30:FF:000001">
    <property type="entry name" value="Dihydrolipoyl dehydrogenase"/>
    <property type="match status" value="1"/>
</dbReference>
<dbReference type="InterPro" id="IPR012999">
    <property type="entry name" value="Pyr_OxRdtase_I_AS"/>
</dbReference>
<dbReference type="AlphaFoldDB" id="A0AAU9EAJ4"/>
<feature type="binding site" evidence="8">
    <location>
        <position position="307"/>
    </location>
    <ligand>
        <name>FAD</name>
        <dbReference type="ChEBI" id="CHEBI:57692"/>
    </ligand>
</feature>
<dbReference type="GO" id="GO:0050660">
    <property type="term" value="F:flavin adenine dinucleotide binding"/>
    <property type="evidence" value="ECO:0007669"/>
    <property type="project" value="TreeGrafter"/>
</dbReference>
<evidence type="ECO:0000256" key="7">
    <source>
        <dbReference type="ARBA" id="ARBA00023284"/>
    </source>
</evidence>
<organism evidence="13 14">
    <name type="scientific">Helicovermis profundi</name>
    <dbReference type="NCBI Taxonomy" id="3065157"/>
    <lineage>
        <taxon>Bacteria</taxon>
        <taxon>Bacillati</taxon>
        <taxon>Bacillota</taxon>
        <taxon>Clostridia</taxon>
        <taxon>Helicovermis</taxon>
    </lineage>
</organism>
<feature type="domain" description="FAD/NAD(P)-binding" evidence="12">
    <location>
        <begin position="5"/>
        <end position="322"/>
    </location>
</feature>
<dbReference type="PROSITE" id="PS00076">
    <property type="entry name" value="PYRIDINE_REDOX_1"/>
    <property type="match status" value="1"/>
</dbReference>
<feature type="binding site" evidence="8">
    <location>
        <begin position="176"/>
        <end position="183"/>
    </location>
    <ligand>
        <name>NAD(+)</name>
        <dbReference type="ChEBI" id="CHEBI:57540"/>
    </ligand>
</feature>
<evidence type="ECO:0000256" key="9">
    <source>
        <dbReference type="PIRSR" id="PIRSR000350-4"/>
    </source>
</evidence>
<dbReference type="PIRSF" id="PIRSF000350">
    <property type="entry name" value="Mercury_reductase_MerA"/>
    <property type="match status" value="1"/>
</dbReference>
<dbReference type="Proteomes" id="UP001321786">
    <property type="component" value="Chromosome"/>
</dbReference>
<evidence type="ECO:0000259" key="11">
    <source>
        <dbReference type="Pfam" id="PF02852"/>
    </source>
</evidence>
<evidence type="ECO:0000256" key="6">
    <source>
        <dbReference type="ARBA" id="ARBA00023157"/>
    </source>
</evidence>
<sequence length="471" mass="51407">MKFDYNIIVLGAGSAGLVVASAGAGLGAKIALIENEKMGGDCLNAGCVPSKTFLKSAHLAKDISSSSTFGIDSTFKEIDLEKIMNRVKSVIKSIEPHDSKERYEKLGVDVFFGNGVFVDKNSIEVNGKVLTAKNIVIATGSEAVVPNIKGLSEVDFLTNRNIFDLKILPKHLIVLGGGPIGLELGQGFRHLGSKVTIIDRNERLFRKDDPEVAPIMEKVLKNDGVDLLLGFGILEVKKADKSVVVVIEKDGIKNEIIGDNILVSLGRAPVSKGMNLEKIGVKLDKRGSVITNLKLQTSVKNIYAAGDITGPYQFTHMASYQAGVVIRNIIFRLGTKVNYSVVPWTTYTKPEVTHVGYTEPWAKSLGLFKESLIIDLKENDRAKAENDIDGFLKIILDDKARIIGASLVGEKAGEMIPIVTLAIKKKLKTSVFLNMIFSYPTEAEIFASASLIKVRNSFKSWQKNLIKKLFL</sequence>
<evidence type="ECO:0000313" key="14">
    <source>
        <dbReference type="Proteomes" id="UP001321786"/>
    </source>
</evidence>
<feature type="binding site" evidence="8">
    <location>
        <position position="115"/>
    </location>
    <ligand>
        <name>FAD</name>
        <dbReference type="ChEBI" id="CHEBI:57692"/>
    </ligand>
</feature>
<dbReference type="PANTHER" id="PTHR43014:SF2">
    <property type="entry name" value="MERCURIC REDUCTASE"/>
    <property type="match status" value="1"/>
</dbReference>
<evidence type="ECO:0000256" key="4">
    <source>
        <dbReference type="ARBA" id="ARBA00022857"/>
    </source>
</evidence>
<feature type="binding site" evidence="8">
    <location>
        <position position="266"/>
    </location>
    <ligand>
        <name>NAD(+)</name>
        <dbReference type="ChEBI" id="CHEBI:57540"/>
    </ligand>
</feature>
<dbReference type="RefSeq" id="WP_338535426.1">
    <property type="nucleotide sequence ID" value="NZ_AP028654.1"/>
</dbReference>
<dbReference type="KEGG" id="hprf:HLPR_21430"/>
<comment type="cofactor">
    <cofactor evidence="8">
        <name>FAD</name>
        <dbReference type="ChEBI" id="CHEBI:57692"/>
    </cofactor>
    <text evidence="8">Binds 1 FAD per subunit.</text>
</comment>
<evidence type="ECO:0000259" key="12">
    <source>
        <dbReference type="Pfam" id="PF07992"/>
    </source>
</evidence>
<protein>
    <recommendedName>
        <fullName evidence="15">Mercuric reductase</fullName>
    </recommendedName>
</protein>
<dbReference type="InterPro" id="IPR004099">
    <property type="entry name" value="Pyr_nucl-diS_OxRdtase_dimer"/>
</dbReference>